<protein>
    <submittedName>
        <fullName evidence="2">Uncharacterized protein</fullName>
    </submittedName>
</protein>
<keyword evidence="1" id="KW-0812">Transmembrane</keyword>
<evidence type="ECO:0000313" key="2">
    <source>
        <dbReference type="EMBL" id="OOS24122.1"/>
    </source>
</evidence>
<organism evidence="2 3">
    <name type="scientific">Moraxella pluranimalium</name>
    <dbReference type="NCBI Taxonomy" id="470453"/>
    <lineage>
        <taxon>Bacteria</taxon>
        <taxon>Pseudomonadati</taxon>
        <taxon>Pseudomonadota</taxon>
        <taxon>Gammaproteobacteria</taxon>
        <taxon>Moraxellales</taxon>
        <taxon>Moraxellaceae</taxon>
        <taxon>Moraxella</taxon>
    </lineage>
</organism>
<accession>A0A1T0CP49</accession>
<gene>
    <name evidence="2" type="ORF">B0680_04870</name>
</gene>
<feature type="transmembrane region" description="Helical" evidence="1">
    <location>
        <begin position="12"/>
        <end position="38"/>
    </location>
</feature>
<keyword evidence="1" id="KW-0472">Membrane</keyword>
<dbReference type="STRING" id="470453.B0680_04870"/>
<proteinExistence type="predicted"/>
<evidence type="ECO:0000256" key="1">
    <source>
        <dbReference type="SAM" id="Phobius"/>
    </source>
</evidence>
<keyword evidence="1" id="KW-1133">Transmembrane helix</keyword>
<keyword evidence="3" id="KW-1185">Reference proteome</keyword>
<dbReference type="Proteomes" id="UP000189800">
    <property type="component" value="Unassembled WGS sequence"/>
</dbReference>
<dbReference type="AlphaFoldDB" id="A0A1T0CP49"/>
<reference evidence="2 3" key="1">
    <citation type="submission" date="2017-02" db="EMBL/GenBank/DDBJ databases">
        <title>Draft genome sequence of Moraxella pluranimalium CCUG 54913T type strain.</title>
        <authorList>
            <person name="Salva-Serra F."/>
            <person name="Engstrom-Jakobsson H."/>
            <person name="Thorell K."/>
            <person name="Jaen-Luchoro D."/>
            <person name="Gonzales-Siles L."/>
            <person name="Karlsson R."/>
            <person name="Yazdan S."/>
            <person name="Boulund F."/>
            <person name="Johnning A."/>
            <person name="Engstrand L."/>
            <person name="Kristiansson E."/>
            <person name="Moore E."/>
        </authorList>
    </citation>
    <scope>NUCLEOTIDE SEQUENCE [LARGE SCALE GENOMIC DNA]</scope>
    <source>
        <strain evidence="2 3">CCUG 54913</strain>
    </source>
</reference>
<sequence length="60" mass="6859">MGLPILAQFSQIFFAFMRVFVDGIGWWVTLGQVLVIFARIKQSMMTSQSVISHQLKLDAR</sequence>
<dbReference type="EMBL" id="MUYU01000012">
    <property type="protein sequence ID" value="OOS24122.1"/>
    <property type="molecule type" value="Genomic_DNA"/>
</dbReference>
<name>A0A1T0CP49_9GAMM</name>
<comment type="caution">
    <text evidence="2">The sequence shown here is derived from an EMBL/GenBank/DDBJ whole genome shotgun (WGS) entry which is preliminary data.</text>
</comment>
<evidence type="ECO:0000313" key="3">
    <source>
        <dbReference type="Proteomes" id="UP000189800"/>
    </source>
</evidence>